<comment type="caution">
    <text evidence="8">The sequence shown here is derived from an EMBL/GenBank/DDBJ whole genome shotgun (WGS) entry which is preliminary data.</text>
</comment>
<dbReference type="EMBL" id="SOEG01000042">
    <property type="protein sequence ID" value="TDX46353.1"/>
    <property type="molecule type" value="Genomic_DNA"/>
</dbReference>
<gene>
    <name evidence="8" type="ORF">C7959_14220</name>
</gene>
<evidence type="ECO:0000259" key="6">
    <source>
        <dbReference type="SMART" id="SM00062"/>
    </source>
</evidence>
<protein>
    <submittedName>
        <fullName evidence="8">L-cystine-binding protein /diaminopimelate-binding protein</fullName>
    </submittedName>
</protein>
<organism evidence="8 9">
    <name type="scientific">Orenia marismortui</name>
    <dbReference type="NCBI Taxonomy" id="46469"/>
    <lineage>
        <taxon>Bacteria</taxon>
        <taxon>Bacillati</taxon>
        <taxon>Bacillota</taxon>
        <taxon>Clostridia</taxon>
        <taxon>Halanaerobiales</taxon>
        <taxon>Halobacteroidaceae</taxon>
        <taxon>Orenia</taxon>
    </lineage>
</organism>
<dbReference type="SMART" id="SM00062">
    <property type="entry name" value="PBPb"/>
    <property type="match status" value="1"/>
</dbReference>
<keyword evidence="5" id="KW-1133">Transmembrane helix</keyword>
<evidence type="ECO:0000313" key="9">
    <source>
        <dbReference type="Proteomes" id="UP000295832"/>
    </source>
</evidence>
<dbReference type="Pfam" id="PF00497">
    <property type="entry name" value="SBP_bac_3"/>
    <property type="match status" value="1"/>
</dbReference>
<keyword evidence="3" id="KW-0732">Signal</keyword>
<dbReference type="PROSITE" id="PS01039">
    <property type="entry name" value="SBP_BACTERIAL_3"/>
    <property type="match status" value="1"/>
</dbReference>
<dbReference type="PANTHER" id="PTHR35936">
    <property type="entry name" value="MEMBRANE-BOUND LYTIC MUREIN TRANSGLYCOSYLASE F"/>
    <property type="match status" value="1"/>
</dbReference>
<accession>A0A4R8GVX5</accession>
<dbReference type="InterPro" id="IPR001320">
    <property type="entry name" value="Iontro_rcpt_C"/>
</dbReference>
<feature type="domain" description="Solute-binding protein family 3/N-terminal" evidence="6">
    <location>
        <begin position="37"/>
        <end position="259"/>
    </location>
</feature>
<dbReference type="Proteomes" id="UP000295832">
    <property type="component" value="Unassembled WGS sequence"/>
</dbReference>
<dbReference type="AlphaFoldDB" id="A0A4R8GVX5"/>
<reference evidence="8 9" key="1">
    <citation type="submission" date="2019-03" db="EMBL/GenBank/DDBJ databases">
        <title>Subsurface microbial communities from deep shales in Ohio and West Virginia, USA.</title>
        <authorList>
            <person name="Wrighton K."/>
        </authorList>
    </citation>
    <scope>NUCLEOTIDE SEQUENCE [LARGE SCALE GENOMIC DNA]</scope>
    <source>
        <strain evidence="8 9">MSL 6dP</strain>
    </source>
</reference>
<dbReference type="PANTHER" id="PTHR35936:SF19">
    <property type="entry name" value="AMINO-ACID-BINDING PROTEIN YXEM-RELATED"/>
    <property type="match status" value="1"/>
</dbReference>
<feature type="domain" description="Ionotropic glutamate receptor C-terminal" evidence="7">
    <location>
        <begin position="37"/>
        <end position="258"/>
    </location>
</feature>
<dbReference type="PROSITE" id="PS51257">
    <property type="entry name" value="PROKAR_LIPOPROTEIN"/>
    <property type="match status" value="1"/>
</dbReference>
<evidence type="ECO:0000256" key="4">
    <source>
        <dbReference type="RuleBase" id="RU003744"/>
    </source>
</evidence>
<proteinExistence type="inferred from homology"/>
<evidence type="ECO:0000256" key="3">
    <source>
        <dbReference type="ARBA" id="ARBA00022729"/>
    </source>
</evidence>
<dbReference type="Gene3D" id="3.40.190.10">
    <property type="entry name" value="Periplasmic binding protein-like II"/>
    <property type="match status" value="2"/>
</dbReference>
<name>A0A4R8GVX5_9FIRM</name>
<evidence type="ECO:0000256" key="2">
    <source>
        <dbReference type="ARBA" id="ARBA00010333"/>
    </source>
</evidence>
<dbReference type="SMART" id="SM00079">
    <property type="entry name" value="PBPe"/>
    <property type="match status" value="1"/>
</dbReference>
<sequence length="262" mass="29039">MIGGVKLKKQSIVIFSLMIIMSLIIGCASNQANDKKTLKVGVEGTYPPFNFETEDGKLTGYDVEVAREIANRIGYKIKFIPTKWSGMFGALEARKFDIIVNQVAITSERQEKYDFSEPYVYSGAQLIVKSNNNKITSLEDLKGKKVGVGLGSNYEQIIKEFDQNNKIEVKTYEVLLDTLNDLDIGRIDAALNDKLAAGINIKKTGLDLKVTGKVVKKVVNGITLRKGNEQLLNKINNALAEMKSDGTLKEISLKWFGVDVSH</sequence>
<evidence type="ECO:0000256" key="1">
    <source>
        <dbReference type="ARBA" id="ARBA00004196"/>
    </source>
</evidence>
<feature type="transmembrane region" description="Helical" evidence="5">
    <location>
        <begin position="12"/>
        <end position="32"/>
    </location>
</feature>
<comment type="similarity">
    <text evidence="2 4">Belongs to the bacterial solute-binding protein 3 family.</text>
</comment>
<dbReference type="GO" id="GO:0030313">
    <property type="term" value="C:cell envelope"/>
    <property type="evidence" value="ECO:0007669"/>
    <property type="project" value="UniProtKB-SubCell"/>
</dbReference>
<dbReference type="InterPro" id="IPR018313">
    <property type="entry name" value="SBP_3_CS"/>
</dbReference>
<comment type="subcellular location">
    <subcellularLocation>
        <location evidence="1">Cell envelope</location>
    </subcellularLocation>
</comment>
<dbReference type="CDD" id="cd13626">
    <property type="entry name" value="PBP2_Cystine_like"/>
    <property type="match status" value="1"/>
</dbReference>
<dbReference type="GO" id="GO:0016020">
    <property type="term" value="C:membrane"/>
    <property type="evidence" value="ECO:0007669"/>
    <property type="project" value="InterPro"/>
</dbReference>
<keyword evidence="9" id="KW-1185">Reference proteome</keyword>
<evidence type="ECO:0000259" key="7">
    <source>
        <dbReference type="SMART" id="SM00079"/>
    </source>
</evidence>
<keyword evidence="5" id="KW-0472">Membrane</keyword>
<dbReference type="GO" id="GO:0015276">
    <property type="term" value="F:ligand-gated monoatomic ion channel activity"/>
    <property type="evidence" value="ECO:0007669"/>
    <property type="project" value="InterPro"/>
</dbReference>
<keyword evidence="5" id="KW-0812">Transmembrane</keyword>
<dbReference type="InterPro" id="IPR001638">
    <property type="entry name" value="Solute-binding_3/MltF_N"/>
</dbReference>
<evidence type="ECO:0000313" key="8">
    <source>
        <dbReference type="EMBL" id="TDX46353.1"/>
    </source>
</evidence>
<dbReference type="SUPFAM" id="SSF53850">
    <property type="entry name" value="Periplasmic binding protein-like II"/>
    <property type="match status" value="1"/>
</dbReference>
<dbReference type="STRING" id="926561.GCA_000379025_01226"/>
<evidence type="ECO:0000256" key="5">
    <source>
        <dbReference type="SAM" id="Phobius"/>
    </source>
</evidence>